<comment type="caution">
    <text evidence="1">The sequence shown here is derived from an EMBL/GenBank/DDBJ whole genome shotgun (WGS) entry which is preliminary data.</text>
</comment>
<reference evidence="2" key="1">
    <citation type="journal article" date="2019" name="Int. J. Syst. Evol. Microbiol.">
        <title>The Global Catalogue of Microorganisms (GCM) 10K type strain sequencing project: providing services to taxonomists for standard genome sequencing and annotation.</title>
        <authorList>
            <consortium name="The Broad Institute Genomics Platform"/>
            <consortium name="The Broad Institute Genome Sequencing Center for Infectious Disease"/>
            <person name="Wu L."/>
            <person name="Ma J."/>
        </authorList>
    </citation>
    <scope>NUCLEOTIDE SEQUENCE [LARGE SCALE GENOMIC DNA]</scope>
    <source>
        <strain evidence="2">CECT 8288</strain>
    </source>
</reference>
<dbReference type="Gene3D" id="1.10.150.240">
    <property type="entry name" value="Putative phosphatase, domain 2"/>
    <property type="match status" value="1"/>
</dbReference>
<evidence type="ECO:0000313" key="2">
    <source>
        <dbReference type="Proteomes" id="UP001595710"/>
    </source>
</evidence>
<dbReference type="InterPro" id="IPR050155">
    <property type="entry name" value="HAD-like_hydrolase_sf"/>
</dbReference>
<evidence type="ECO:0000313" key="1">
    <source>
        <dbReference type="EMBL" id="MFC3701512.1"/>
    </source>
</evidence>
<accession>A0ABV7WRF4</accession>
<protein>
    <submittedName>
        <fullName evidence="1">HAD family hydrolase</fullName>
        <ecNumber evidence="1">3.-.-.-</ecNumber>
    </submittedName>
</protein>
<organism evidence="1 2">
    <name type="scientific">Reinekea marina</name>
    <dbReference type="NCBI Taxonomy" id="1310421"/>
    <lineage>
        <taxon>Bacteria</taxon>
        <taxon>Pseudomonadati</taxon>
        <taxon>Pseudomonadota</taxon>
        <taxon>Gammaproteobacteria</taxon>
        <taxon>Oceanospirillales</taxon>
        <taxon>Saccharospirillaceae</taxon>
        <taxon>Reinekea</taxon>
    </lineage>
</organism>
<keyword evidence="2" id="KW-1185">Reference proteome</keyword>
<dbReference type="SUPFAM" id="SSF56784">
    <property type="entry name" value="HAD-like"/>
    <property type="match status" value="1"/>
</dbReference>
<dbReference type="InterPro" id="IPR023214">
    <property type="entry name" value="HAD_sf"/>
</dbReference>
<keyword evidence="1" id="KW-0378">Hydrolase</keyword>
<name>A0ABV7WRF4_9GAMM</name>
<dbReference type="InterPro" id="IPR023198">
    <property type="entry name" value="PGP-like_dom2"/>
</dbReference>
<dbReference type="GO" id="GO:0016787">
    <property type="term" value="F:hydrolase activity"/>
    <property type="evidence" value="ECO:0007669"/>
    <property type="project" value="UniProtKB-KW"/>
</dbReference>
<dbReference type="RefSeq" id="WP_377362663.1">
    <property type="nucleotide sequence ID" value="NZ_JBHRYN010000009.1"/>
</dbReference>
<dbReference type="InterPro" id="IPR041492">
    <property type="entry name" value="HAD_2"/>
</dbReference>
<dbReference type="EMBL" id="JBHRYN010000009">
    <property type="protein sequence ID" value="MFC3701512.1"/>
    <property type="molecule type" value="Genomic_DNA"/>
</dbReference>
<sequence length="219" mass="24442">MINILWDLDGTLVDSIPAVAGSFNHTLAHYGKPTRSFEELRPYIGPGLDNIIAELLDISDKDEIAAAKMVYREHYQQSLTSSEPFEGVLAALEAFKQIGAQQFVATAKYELYAEQIIEANKLNAYFSGIYGSTFDGKYADKKELLTRLFEQENLRKADTVMIGDTKYDMEAGRYIDIATTGVLWGYSDEVSLKEAGAHDVVETPDKLFDVVKKALNTFC</sequence>
<dbReference type="Gene3D" id="3.40.50.1000">
    <property type="entry name" value="HAD superfamily/HAD-like"/>
    <property type="match status" value="1"/>
</dbReference>
<dbReference type="PANTHER" id="PTHR43434:SF20">
    <property type="entry name" value="5'-NUCLEOTIDASE"/>
    <property type="match status" value="1"/>
</dbReference>
<dbReference type="EC" id="3.-.-.-" evidence="1"/>
<dbReference type="PANTHER" id="PTHR43434">
    <property type="entry name" value="PHOSPHOGLYCOLATE PHOSPHATASE"/>
    <property type="match status" value="1"/>
</dbReference>
<proteinExistence type="predicted"/>
<dbReference type="Proteomes" id="UP001595710">
    <property type="component" value="Unassembled WGS sequence"/>
</dbReference>
<dbReference type="Pfam" id="PF13419">
    <property type="entry name" value="HAD_2"/>
    <property type="match status" value="1"/>
</dbReference>
<dbReference type="InterPro" id="IPR036412">
    <property type="entry name" value="HAD-like_sf"/>
</dbReference>
<gene>
    <name evidence="1" type="ORF">ACFOND_07690</name>
</gene>